<feature type="transmembrane region" description="Helical" evidence="3">
    <location>
        <begin position="437"/>
        <end position="464"/>
    </location>
</feature>
<dbReference type="Gene3D" id="3.50.50.60">
    <property type="entry name" value="FAD/NAD(P)-binding domain"/>
    <property type="match status" value="1"/>
</dbReference>
<comment type="caution">
    <text evidence="5">The sequence shown here is derived from an EMBL/GenBank/DDBJ whole genome shotgun (WGS) entry which is preliminary data.</text>
</comment>
<dbReference type="SUPFAM" id="SSF51905">
    <property type="entry name" value="FAD/NAD(P)-binding domain"/>
    <property type="match status" value="1"/>
</dbReference>
<organism evidence="5 6">
    <name type="scientific">Coccomyxa subellipsoidea</name>
    <dbReference type="NCBI Taxonomy" id="248742"/>
    <lineage>
        <taxon>Eukaryota</taxon>
        <taxon>Viridiplantae</taxon>
        <taxon>Chlorophyta</taxon>
        <taxon>core chlorophytes</taxon>
        <taxon>Trebouxiophyceae</taxon>
        <taxon>Trebouxiophyceae incertae sedis</taxon>
        <taxon>Coccomyxaceae</taxon>
        <taxon>Coccomyxa</taxon>
    </lineage>
</organism>
<feature type="region of interest" description="Disordered" evidence="2">
    <location>
        <begin position="1"/>
        <end position="24"/>
    </location>
</feature>
<dbReference type="InterPro" id="IPR002938">
    <property type="entry name" value="FAD-bd"/>
</dbReference>
<feature type="transmembrane region" description="Helical" evidence="3">
    <location>
        <begin position="476"/>
        <end position="495"/>
    </location>
</feature>
<dbReference type="Proteomes" id="UP001491310">
    <property type="component" value="Unassembled WGS sequence"/>
</dbReference>
<accession>A0ABR2YK80</accession>
<proteinExistence type="predicted"/>
<evidence type="ECO:0000256" key="3">
    <source>
        <dbReference type="SAM" id="Phobius"/>
    </source>
</evidence>
<evidence type="ECO:0000313" key="5">
    <source>
        <dbReference type="EMBL" id="KAK9907264.1"/>
    </source>
</evidence>
<evidence type="ECO:0000256" key="1">
    <source>
        <dbReference type="ARBA" id="ARBA00023033"/>
    </source>
</evidence>
<keyword evidence="1" id="KW-0560">Oxidoreductase</keyword>
<reference evidence="5 6" key="1">
    <citation type="journal article" date="2024" name="Nat. Commun.">
        <title>Phylogenomics reveals the evolutionary origins of lichenization in chlorophyte algae.</title>
        <authorList>
            <person name="Puginier C."/>
            <person name="Libourel C."/>
            <person name="Otte J."/>
            <person name="Skaloud P."/>
            <person name="Haon M."/>
            <person name="Grisel S."/>
            <person name="Petersen M."/>
            <person name="Berrin J.G."/>
            <person name="Delaux P.M."/>
            <person name="Dal Grande F."/>
            <person name="Keller J."/>
        </authorList>
    </citation>
    <scope>NUCLEOTIDE SEQUENCE [LARGE SCALE GENOMIC DNA]</scope>
    <source>
        <strain evidence="5 6">SAG 216-7</strain>
    </source>
</reference>
<dbReference type="InterPro" id="IPR036188">
    <property type="entry name" value="FAD/NAD-bd_sf"/>
</dbReference>
<dbReference type="Pfam" id="PF01494">
    <property type="entry name" value="FAD_binding_3"/>
    <property type="match status" value="1"/>
</dbReference>
<gene>
    <name evidence="5" type="ORF">WJX75_000212</name>
</gene>
<evidence type="ECO:0000256" key="2">
    <source>
        <dbReference type="SAM" id="MobiDB-lite"/>
    </source>
</evidence>
<keyword evidence="3" id="KW-0812">Transmembrane</keyword>
<protein>
    <recommendedName>
        <fullName evidence="4">FAD-binding domain-containing protein</fullName>
    </recommendedName>
</protein>
<evidence type="ECO:0000313" key="6">
    <source>
        <dbReference type="Proteomes" id="UP001491310"/>
    </source>
</evidence>
<dbReference type="PRINTS" id="PR00420">
    <property type="entry name" value="RNGMNOXGNASE"/>
</dbReference>
<keyword evidence="3" id="KW-1133">Transmembrane helix</keyword>
<keyword evidence="6" id="KW-1185">Reference proteome</keyword>
<keyword evidence="3" id="KW-0472">Membrane</keyword>
<dbReference type="EMBL" id="JALJOT010000009">
    <property type="protein sequence ID" value="KAK9907264.1"/>
    <property type="molecule type" value="Genomic_DNA"/>
</dbReference>
<keyword evidence="1" id="KW-0503">Monooxygenase</keyword>
<dbReference type="PANTHER" id="PTHR46028">
    <property type="entry name" value="KYNURENINE 3-MONOOXYGENASE"/>
    <property type="match status" value="1"/>
</dbReference>
<dbReference type="PANTHER" id="PTHR46028:SF7">
    <property type="entry name" value="KYNURENINE 3-MONOOXYGENASE-RELATED"/>
    <property type="match status" value="1"/>
</dbReference>
<feature type="domain" description="FAD-binding" evidence="4">
    <location>
        <begin position="34"/>
        <end position="383"/>
    </location>
</feature>
<sequence length="497" mass="53517">MGTAPAQTIEPLPQQLSDALEPPADAPGLGRRMVVVGAGPAGTVTAMLLAKRGYTVEVFERRGWPSRALAATLHSYILALTPRGLEPIVETGADPECCSASRAPRSVGMFDMNSGRSLRMPPGRKHIVDRVTLASDLIDEALRLHGNRITFHFDRQLQGIDLERQIATFADPGNSSLQLEASYDLLIGTDGASSTVRDILQDKVPGFRVRTLFQASMCYKTFHGLPVDDYPAPSATNDESSSAHAQSAVPSEVALIGTHNCREFTYNWRSPKSDVMVSMWKAEDGRMHGLLAAHDDLAEAEQERRLAAATPKLPAEWRRQIAAQTGSQGQLPSSFGKIVRCSQFHGPRVVVIGDASHSVTSTLGQGCVTALESCSALAATFAACGDDLDRVPAAFTRARAPDAHAVQDLELMQVHAMVPGLSAWRLPAILYARTVKALALLASLVFYKIGLLPSSVYLYSAFFAGVLPVRAIKRNLHLLAAAGAGLLTLFVWYLLLS</sequence>
<name>A0ABR2YK80_9CHLO</name>
<evidence type="ECO:0000259" key="4">
    <source>
        <dbReference type="Pfam" id="PF01494"/>
    </source>
</evidence>